<evidence type="ECO:0000256" key="4">
    <source>
        <dbReference type="ARBA" id="ARBA00006794"/>
    </source>
</evidence>
<reference evidence="16" key="1">
    <citation type="journal article" date="2014" name="Nat. Commun.">
        <title>The rainbow trout genome provides novel insights into evolution after whole-genome duplication in vertebrates.</title>
        <authorList>
            <person name="Berthelot C."/>
            <person name="Brunet F."/>
            <person name="Chalopin D."/>
            <person name="Juanchich A."/>
            <person name="Bernard M."/>
            <person name="Noel B."/>
            <person name="Bento P."/>
            <person name="Da Silva C."/>
            <person name="Labadie K."/>
            <person name="Alberti A."/>
            <person name="Aury J.M."/>
            <person name="Louis A."/>
            <person name="Dehais P."/>
            <person name="Bardou P."/>
            <person name="Montfort J."/>
            <person name="Klopp C."/>
            <person name="Cabau C."/>
            <person name="Gaspin C."/>
            <person name="Thorgaard G.H."/>
            <person name="Boussaha M."/>
            <person name="Quillet E."/>
            <person name="Guyomard R."/>
            <person name="Galiana D."/>
            <person name="Bobe J."/>
            <person name="Volff J.N."/>
            <person name="Genet C."/>
            <person name="Wincker P."/>
            <person name="Jaillon O."/>
            <person name="Roest Crollius H."/>
            <person name="Guiguen Y."/>
        </authorList>
    </citation>
    <scope>NUCLEOTIDE SEQUENCE [LARGE SCALE GENOMIC DNA]</scope>
</reference>
<keyword evidence="6 14" id="KW-0812">Transmembrane</keyword>
<keyword evidence="10" id="KW-0333">Golgi apparatus</keyword>
<dbReference type="AlphaFoldDB" id="A0A060XP87"/>
<keyword evidence="5 14" id="KW-1003">Cell membrane</keyword>
<dbReference type="KEGG" id="omy:110495882"/>
<dbReference type="GO" id="GO:0042985">
    <property type="term" value="P:negative regulation of amyloid precursor protein biosynthetic process"/>
    <property type="evidence" value="ECO:0007669"/>
    <property type="project" value="TreeGrafter"/>
</dbReference>
<name>A0A060XP87_ONCMY</name>
<evidence type="ECO:0000256" key="1">
    <source>
        <dbReference type="ARBA" id="ARBA00004323"/>
    </source>
</evidence>
<dbReference type="GO" id="GO:0010008">
    <property type="term" value="C:endosome membrane"/>
    <property type="evidence" value="ECO:0007669"/>
    <property type="project" value="UniProtKB-SubCell"/>
</dbReference>
<dbReference type="SMART" id="SM01039">
    <property type="entry name" value="BRICHOS"/>
    <property type="match status" value="1"/>
</dbReference>
<accession>A0A060XP87</accession>
<comment type="similarity">
    <text evidence="4 14">Belongs to the ITM2 family.</text>
</comment>
<comment type="subcellular location">
    <subcellularLocation>
        <location evidence="2">Cell membrane</location>
        <topology evidence="2">Single-pass type II membrane protein</topology>
    </subcellularLocation>
    <subcellularLocation>
        <location evidence="3">Endosome membrane</location>
        <topology evidence="3">Single-pass type II membrane protein</topology>
    </subcellularLocation>
    <subcellularLocation>
        <location evidence="1">Golgi apparatus membrane</location>
        <topology evidence="1">Single-pass type II membrane protein</topology>
    </subcellularLocation>
    <subcellularLocation>
        <location evidence="14">Membrane</location>
        <topology evidence="14">Single-pass type II membrane protein</topology>
    </subcellularLocation>
</comment>
<evidence type="ECO:0000256" key="3">
    <source>
        <dbReference type="ARBA" id="ARBA00004639"/>
    </source>
</evidence>
<proteinExistence type="inferred from homology"/>
<reference evidence="16" key="2">
    <citation type="submission" date="2014-03" db="EMBL/GenBank/DDBJ databases">
        <authorList>
            <person name="Genoscope - CEA"/>
        </authorList>
    </citation>
    <scope>NUCLEOTIDE SEQUENCE</scope>
</reference>
<evidence type="ECO:0000259" key="15">
    <source>
        <dbReference type="PROSITE" id="PS50869"/>
    </source>
</evidence>
<dbReference type="GO" id="GO:0005886">
    <property type="term" value="C:plasma membrane"/>
    <property type="evidence" value="ECO:0007669"/>
    <property type="project" value="UniProtKB-SubCell"/>
</dbReference>
<dbReference type="EMBL" id="FR905757">
    <property type="protein sequence ID" value="CDQ81413.1"/>
    <property type="molecule type" value="Genomic_DNA"/>
</dbReference>
<evidence type="ECO:0000256" key="7">
    <source>
        <dbReference type="ARBA" id="ARBA00022753"/>
    </source>
</evidence>
<dbReference type="Proteomes" id="UP000694395">
    <property type="component" value="Chromosome 18"/>
</dbReference>
<dbReference type="Ensembl" id="ENSOMYT00000032677.2">
    <property type="protein sequence ID" value="ENSOMYP00000029957.1"/>
    <property type="gene ID" value="ENSOMYG00000014040.2"/>
</dbReference>
<sequence>MVKVTFNSSFGQRDLKKACNAEALIPEERDLEDGMRVRRQSKVCCWYRCLGLALMLSGVVVGGAYLYKTYILERRVYWCGVDYLEQDYMVQDEDEVVLPSALRHIQESIRVLEEVELINVPVPEFSDSDPADIVHDFKSRLTAYLDLSLNKCYVIPLNTSIVMPPKDLLELLINIKAGTYLPQSYLVHEQMMVTERLENVDQLGYFIYSLCKGRDTYKLERRETILGREKREALNCRTIRHFESKFVVETIICEP</sequence>
<dbReference type="STRING" id="8022.A0A060XP87"/>
<feature type="domain" description="BRICHOS" evidence="15">
    <location>
        <begin position="125"/>
        <end position="219"/>
    </location>
</feature>
<evidence type="ECO:0000256" key="10">
    <source>
        <dbReference type="ARBA" id="ARBA00023034"/>
    </source>
</evidence>
<evidence type="ECO:0000256" key="11">
    <source>
        <dbReference type="ARBA" id="ARBA00023136"/>
    </source>
</evidence>
<dbReference type="Pfam" id="PF04089">
    <property type="entry name" value="BRICHOS"/>
    <property type="match status" value="1"/>
</dbReference>
<keyword evidence="8 14" id="KW-0735">Signal-anchor</keyword>
<evidence type="ECO:0000256" key="5">
    <source>
        <dbReference type="ARBA" id="ARBA00022475"/>
    </source>
</evidence>
<dbReference type="OrthoDB" id="9982095at2759"/>
<dbReference type="PANTHER" id="PTHR10962">
    <property type="entry name" value="INTEGRAL TRANSMEMBRANE PROTEIN 2"/>
    <property type="match status" value="1"/>
</dbReference>
<dbReference type="PANTHER" id="PTHR10962:SF4">
    <property type="entry name" value="INTEGRAL MEMBRANE PROTEIN 2B"/>
    <property type="match status" value="1"/>
</dbReference>
<reference evidence="17 19" key="3">
    <citation type="submission" date="2020-07" db="EMBL/GenBank/DDBJ databases">
        <title>A long reads based de novo assembly of the rainbow trout Arlee double haploid line genome.</title>
        <authorList>
            <person name="Gao G."/>
            <person name="Palti Y."/>
        </authorList>
    </citation>
    <scope>NUCLEOTIDE SEQUENCE [LARGE SCALE GENOMIC DNA]</scope>
</reference>
<dbReference type="PaxDb" id="8022-A0A060XP87"/>
<dbReference type="GO" id="GO:0070062">
    <property type="term" value="C:extracellular exosome"/>
    <property type="evidence" value="ECO:0007669"/>
    <property type="project" value="TreeGrafter"/>
</dbReference>
<evidence type="ECO:0000256" key="2">
    <source>
        <dbReference type="ARBA" id="ARBA00004401"/>
    </source>
</evidence>
<evidence type="ECO:0000313" key="18">
    <source>
        <dbReference type="Proteomes" id="UP000193380"/>
    </source>
</evidence>
<evidence type="ECO:0000256" key="14">
    <source>
        <dbReference type="RuleBase" id="RU367061"/>
    </source>
</evidence>
<keyword evidence="13" id="KW-0325">Glycoprotein</keyword>
<keyword evidence="12" id="KW-1015">Disulfide bond</keyword>
<evidence type="ECO:0000313" key="17">
    <source>
        <dbReference type="Ensembl" id="ENSOMYP00000029957.1"/>
    </source>
</evidence>
<dbReference type="GeneTree" id="ENSGT00950000183115"/>
<dbReference type="Proteomes" id="UP000193380">
    <property type="component" value="Unassembled WGS sequence"/>
</dbReference>
<keyword evidence="19" id="KW-1185">Reference proteome</keyword>
<reference evidence="17" key="4">
    <citation type="submission" date="2025-05" db="UniProtKB">
        <authorList>
            <consortium name="Ensembl"/>
        </authorList>
    </citation>
    <scope>IDENTIFICATION</scope>
</reference>
<dbReference type="InterPro" id="IPR040145">
    <property type="entry name" value="ITM2"/>
</dbReference>
<evidence type="ECO:0000256" key="8">
    <source>
        <dbReference type="ARBA" id="ARBA00022968"/>
    </source>
</evidence>
<evidence type="ECO:0000256" key="12">
    <source>
        <dbReference type="ARBA" id="ARBA00023157"/>
    </source>
</evidence>
<evidence type="ECO:0000256" key="9">
    <source>
        <dbReference type="ARBA" id="ARBA00022989"/>
    </source>
</evidence>
<feature type="transmembrane region" description="Helical" evidence="14">
    <location>
        <begin position="45"/>
        <end position="67"/>
    </location>
</feature>
<keyword evidence="11 14" id="KW-0472">Membrane</keyword>
<evidence type="ECO:0000256" key="13">
    <source>
        <dbReference type="ARBA" id="ARBA00023180"/>
    </source>
</evidence>
<dbReference type="InterPro" id="IPR007084">
    <property type="entry name" value="BRICHOS_dom"/>
</dbReference>
<evidence type="ECO:0000313" key="19">
    <source>
        <dbReference type="Proteomes" id="UP000694395"/>
    </source>
</evidence>
<keyword evidence="9 14" id="KW-1133">Transmembrane helix</keyword>
<dbReference type="PROSITE" id="PS50869">
    <property type="entry name" value="BRICHOS"/>
    <property type="match status" value="1"/>
</dbReference>
<protein>
    <recommendedName>
        <fullName evidence="14">Integral membrane protein 2</fullName>
    </recommendedName>
</protein>
<dbReference type="GO" id="GO:0000139">
    <property type="term" value="C:Golgi membrane"/>
    <property type="evidence" value="ECO:0007669"/>
    <property type="project" value="UniProtKB-SubCell"/>
</dbReference>
<gene>
    <name evidence="16" type="ORF">GSONMT00002852001</name>
</gene>
<evidence type="ECO:0000313" key="16">
    <source>
        <dbReference type="EMBL" id="CDQ81413.1"/>
    </source>
</evidence>
<keyword evidence="7" id="KW-0967">Endosome</keyword>
<organism evidence="16 18">
    <name type="scientific">Oncorhynchus mykiss</name>
    <name type="common">Rainbow trout</name>
    <name type="synonym">Salmo gairdneri</name>
    <dbReference type="NCBI Taxonomy" id="8022"/>
    <lineage>
        <taxon>Eukaryota</taxon>
        <taxon>Metazoa</taxon>
        <taxon>Chordata</taxon>
        <taxon>Craniata</taxon>
        <taxon>Vertebrata</taxon>
        <taxon>Euteleostomi</taxon>
        <taxon>Actinopterygii</taxon>
        <taxon>Neopterygii</taxon>
        <taxon>Teleostei</taxon>
        <taxon>Protacanthopterygii</taxon>
        <taxon>Salmoniformes</taxon>
        <taxon>Salmonidae</taxon>
        <taxon>Salmoninae</taxon>
        <taxon>Oncorhynchus</taxon>
    </lineage>
</organism>
<dbReference type="GO" id="GO:0001540">
    <property type="term" value="F:amyloid-beta binding"/>
    <property type="evidence" value="ECO:0007669"/>
    <property type="project" value="TreeGrafter"/>
</dbReference>
<evidence type="ECO:0000256" key="6">
    <source>
        <dbReference type="ARBA" id="ARBA00022692"/>
    </source>
</evidence>